<accession>A0A0R1U9F5</accession>
<dbReference type="RefSeq" id="WP_057798728.1">
    <property type="nucleotide sequence ID" value="NZ_AZFM01000016.1"/>
</dbReference>
<dbReference type="PANTHER" id="PTHR43479:SF11">
    <property type="entry name" value="ACREF_ENVCD OPERON REPRESSOR-RELATED"/>
    <property type="match status" value="1"/>
</dbReference>
<dbReference type="PATRIC" id="fig|1423763.3.peg.443"/>
<feature type="domain" description="HTH tetR-type" evidence="3">
    <location>
        <begin position="6"/>
        <end position="66"/>
    </location>
</feature>
<dbReference type="Proteomes" id="UP000051036">
    <property type="component" value="Unassembled WGS sequence"/>
</dbReference>
<sequence>MNKKSLQTKEKIEKAMFSLLTTISYDQISVAEIAKEADVSRTAFYRNYDQKDDVLKKFIDEQYQIFIADIEKNKLLTLMEELKTYLSYFKRNPHLMEILLNAGFEGVLLNQQTIYLKKLIQTRHPELQLPDYAYSFQSGGIYMTLVWWVREDHYQTPVDTLVQYIQKHLEFNTK</sequence>
<protein>
    <submittedName>
        <fullName evidence="4">Transcriptional regulator</fullName>
    </submittedName>
</protein>
<dbReference type="PROSITE" id="PS50977">
    <property type="entry name" value="HTH_TETR_2"/>
    <property type="match status" value="1"/>
</dbReference>
<dbReference type="Pfam" id="PF00440">
    <property type="entry name" value="TetR_N"/>
    <property type="match status" value="1"/>
</dbReference>
<evidence type="ECO:0000256" key="2">
    <source>
        <dbReference type="PROSITE-ProRule" id="PRU00335"/>
    </source>
</evidence>
<reference evidence="4 5" key="1">
    <citation type="journal article" date="2015" name="Genome Announc.">
        <title>Expanding the biotechnology potential of lactobacilli through comparative genomics of 213 strains and associated genera.</title>
        <authorList>
            <person name="Sun Z."/>
            <person name="Harris H.M."/>
            <person name="McCann A."/>
            <person name="Guo C."/>
            <person name="Argimon S."/>
            <person name="Zhang W."/>
            <person name="Yang X."/>
            <person name="Jeffery I.B."/>
            <person name="Cooney J.C."/>
            <person name="Kagawa T.F."/>
            <person name="Liu W."/>
            <person name="Song Y."/>
            <person name="Salvetti E."/>
            <person name="Wrobel A."/>
            <person name="Rasinkangas P."/>
            <person name="Parkhill J."/>
            <person name="Rea M.C."/>
            <person name="O'Sullivan O."/>
            <person name="Ritari J."/>
            <person name="Douillard F.P."/>
            <person name="Paul Ross R."/>
            <person name="Yang R."/>
            <person name="Briner A.E."/>
            <person name="Felis G.E."/>
            <person name="de Vos W.M."/>
            <person name="Barrangou R."/>
            <person name="Klaenhammer T.R."/>
            <person name="Caufield P.W."/>
            <person name="Cui Y."/>
            <person name="Zhang H."/>
            <person name="O'Toole P.W."/>
        </authorList>
    </citation>
    <scope>NUCLEOTIDE SEQUENCE [LARGE SCALE GENOMIC DNA]</scope>
    <source>
        <strain evidence="4 5">DSM 16043</strain>
    </source>
</reference>
<evidence type="ECO:0000313" key="5">
    <source>
        <dbReference type="Proteomes" id="UP000051036"/>
    </source>
</evidence>
<dbReference type="OrthoDB" id="9810250at2"/>
<keyword evidence="5" id="KW-1185">Reference proteome</keyword>
<dbReference type="Gene3D" id="1.10.357.10">
    <property type="entry name" value="Tetracycline Repressor, domain 2"/>
    <property type="match status" value="1"/>
</dbReference>
<comment type="caution">
    <text evidence="4">The sequence shown here is derived from an EMBL/GenBank/DDBJ whole genome shotgun (WGS) entry which is preliminary data.</text>
</comment>
<evidence type="ECO:0000313" key="4">
    <source>
        <dbReference type="EMBL" id="KRL89943.1"/>
    </source>
</evidence>
<dbReference type="EMBL" id="AZFM01000016">
    <property type="protein sequence ID" value="KRL89943.1"/>
    <property type="molecule type" value="Genomic_DNA"/>
</dbReference>
<dbReference type="InterPro" id="IPR009057">
    <property type="entry name" value="Homeodomain-like_sf"/>
</dbReference>
<dbReference type="STRING" id="1423763.FC46_GL000439"/>
<dbReference type="GO" id="GO:0003677">
    <property type="term" value="F:DNA binding"/>
    <property type="evidence" value="ECO:0007669"/>
    <property type="project" value="UniProtKB-UniRule"/>
</dbReference>
<dbReference type="AlphaFoldDB" id="A0A0R1U9F5"/>
<feature type="DNA-binding region" description="H-T-H motif" evidence="2">
    <location>
        <begin position="29"/>
        <end position="48"/>
    </location>
</feature>
<evidence type="ECO:0000256" key="1">
    <source>
        <dbReference type="ARBA" id="ARBA00023125"/>
    </source>
</evidence>
<proteinExistence type="predicted"/>
<dbReference type="SUPFAM" id="SSF46689">
    <property type="entry name" value="Homeodomain-like"/>
    <property type="match status" value="1"/>
</dbReference>
<organism evidence="4 5">
    <name type="scientific">Lactobacillus kalixensis DSM 16043</name>
    <dbReference type="NCBI Taxonomy" id="1423763"/>
    <lineage>
        <taxon>Bacteria</taxon>
        <taxon>Bacillati</taxon>
        <taxon>Bacillota</taxon>
        <taxon>Bacilli</taxon>
        <taxon>Lactobacillales</taxon>
        <taxon>Lactobacillaceae</taxon>
        <taxon>Lactobacillus</taxon>
    </lineage>
</organism>
<dbReference type="InterPro" id="IPR050624">
    <property type="entry name" value="HTH-type_Tx_Regulator"/>
</dbReference>
<dbReference type="InterPro" id="IPR001647">
    <property type="entry name" value="HTH_TetR"/>
</dbReference>
<evidence type="ECO:0000259" key="3">
    <source>
        <dbReference type="PROSITE" id="PS50977"/>
    </source>
</evidence>
<dbReference type="PANTHER" id="PTHR43479">
    <property type="entry name" value="ACREF/ENVCD OPERON REPRESSOR-RELATED"/>
    <property type="match status" value="1"/>
</dbReference>
<name>A0A0R1U9F5_9LACO</name>
<gene>
    <name evidence="4" type="ORF">FC46_GL000439</name>
</gene>
<keyword evidence="1 2" id="KW-0238">DNA-binding</keyword>